<feature type="domain" description="DUF1549" evidence="2">
    <location>
        <begin position="104"/>
        <end position="287"/>
    </location>
</feature>
<keyword evidence="1" id="KW-1133">Transmembrane helix</keyword>
<dbReference type="PANTHER" id="PTHR35889:SF3">
    <property type="entry name" value="F-BOX DOMAIN-CONTAINING PROTEIN"/>
    <property type="match status" value="1"/>
</dbReference>
<dbReference type="Proteomes" id="UP000318017">
    <property type="component" value="Chromosome"/>
</dbReference>
<evidence type="ECO:0000259" key="3">
    <source>
        <dbReference type="Pfam" id="PF07587"/>
    </source>
</evidence>
<evidence type="ECO:0008006" key="6">
    <source>
        <dbReference type="Google" id="ProtNLM"/>
    </source>
</evidence>
<proteinExistence type="predicted"/>
<protein>
    <recommendedName>
        <fullName evidence="6">Cytochrome c domain-containing protein</fullName>
    </recommendedName>
</protein>
<accession>A0A518G5W3</accession>
<gene>
    <name evidence="4" type="ORF">Q31a_22670</name>
</gene>
<name>A0A518G5W3_9BACT</name>
<sequence length="678" mass="77269">MTTPCHCIAPRVKIRRRNAGGIHSQQPGGFVFRFRRLNVYWLCFYWLLLLATPALAQKKKSKLPSQQFKGYGLPEAVKKAPQSLPEVAPVDEQRRSECRSVAARIDALVEAKLKQVGIAPNPMADDYTFVRRVFLDTVGAIPGLQETVNYARSSEPDKAELVVDSLLGSYPSVSHMYNYWAAILRVKDRPENNILAFAYRDWIKEQLRKNRPYDEWVYEMLTAEGKVWDQPAAGYALRDNGMHLVHVDNTIRVFLGTQIGCAQCHDHPFDHWTQKEFYQMAAFTSGVKTRDDRHTPAFVNGNPVQRITDEMKKADPTARLQGTSNLLAQANLFRVSFNPKAKLKLPQDYQYDDGKPNQTVDPVVLWGKLPLACKDQSPREQYAAWLTDAENPRFAKTIANRLWKKVMGVGLIEPVDDLRDDSPCQNEELLQFLTDEMVRLKFNQKEFIRTILYTKTYQRSSSAFDPSAAEFYHFNGPSLRRMTAEQVWDSILTIAVYNPYTFQLPDAKSFASVAEVDLSTVSAKQIEQSAKKFEDSLGPKAQAKLLGVAAYRRQVLARSSELPSPLPAEHFIRQFGQCDRETIEGDSTDPTVPQILTMFNGPFTHMMLEEGSVIHDNLQRVHGRRDALRVMFLSILNREPTKRDQDYALREMARGDAAMGYGNVVWALINTREFLFVQ</sequence>
<feature type="transmembrane region" description="Helical" evidence="1">
    <location>
        <begin position="39"/>
        <end position="56"/>
    </location>
</feature>
<evidence type="ECO:0000313" key="4">
    <source>
        <dbReference type="EMBL" id="QDV23954.1"/>
    </source>
</evidence>
<dbReference type="AlphaFoldDB" id="A0A518G5W3"/>
<dbReference type="InterPro" id="IPR022655">
    <property type="entry name" value="DUF1553"/>
</dbReference>
<dbReference type="PANTHER" id="PTHR35889">
    <property type="entry name" value="CYCLOINULO-OLIGOSACCHARIDE FRUCTANOTRANSFERASE-RELATED"/>
    <property type="match status" value="1"/>
</dbReference>
<dbReference type="OrthoDB" id="289126at2"/>
<evidence type="ECO:0000259" key="2">
    <source>
        <dbReference type="Pfam" id="PF07583"/>
    </source>
</evidence>
<evidence type="ECO:0000313" key="5">
    <source>
        <dbReference type="Proteomes" id="UP000318017"/>
    </source>
</evidence>
<organism evidence="4 5">
    <name type="scientific">Aureliella helgolandensis</name>
    <dbReference type="NCBI Taxonomy" id="2527968"/>
    <lineage>
        <taxon>Bacteria</taxon>
        <taxon>Pseudomonadati</taxon>
        <taxon>Planctomycetota</taxon>
        <taxon>Planctomycetia</taxon>
        <taxon>Pirellulales</taxon>
        <taxon>Pirellulaceae</taxon>
        <taxon>Aureliella</taxon>
    </lineage>
</organism>
<dbReference type="Pfam" id="PF07583">
    <property type="entry name" value="PSCyt2"/>
    <property type="match status" value="1"/>
</dbReference>
<dbReference type="RefSeq" id="WP_145077254.1">
    <property type="nucleotide sequence ID" value="NZ_CP036298.1"/>
</dbReference>
<evidence type="ECO:0000256" key="1">
    <source>
        <dbReference type="SAM" id="Phobius"/>
    </source>
</evidence>
<dbReference type="KEGG" id="ahel:Q31a_22670"/>
<dbReference type="EMBL" id="CP036298">
    <property type="protein sequence ID" value="QDV23954.1"/>
    <property type="molecule type" value="Genomic_DNA"/>
</dbReference>
<dbReference type="InterPro" id="IPR011444">
    <property type="entry name" value="DUF1549"/>
</dbReference>
<keyword evidence="1" id="KW-0812">Transmembrane</keyword>
<keyword evidence="1" id="KW-0472">Membrane</keyword>
<dbReference type="Pfam" id="PF07587">
    <property type="entry name" value="PSD1"/>
    <property type="match status" value="1"/>
</dbReference>
<feature type="domain" description="DUF1553" evidence="3">
    <location>
        <begin position="379"/>
        <end position="648"/>
    </location>
</feature>
<keyword evidence="5" id="KW-1185">Reference proteome</keyword>
<reference evidence="4 5" key="1">
    <citation type="submission" date="2019-02" db="EMBL/GenBank/DDBJ databases">
        <title>Deep-cultivation of Planctomycetes and their phenomic and genomic characterization uncovers novel biology.</title>
        <authorList>
            <person name="Wiegand S."/>
            <person name="Jogler M."/>
            <person name="Boedeker C."/>
            <person name="Pinto D."/>
            <person name="Vollmers J."/>
            <person name="Rivas-Marin E."/>
            <person name="Kohn T."/>
            <person name="Peeters S.H."/>
            <person name="Heuer A."/>
            <person name="Rast P."/>
            <person name="Oberbeckmann S."/>
            <person name="Bunk B."/>
            <person name="Jeske O."/>
            <person name="Meyerdierks A."/>
            <person name="Storesund J.E."/>
            <person name="Kallscheuer N."/>
            <person name="Luecker S."/>
            <person name="Lage O.M."/>
            <person name="Pohl T."/>
            <person name="Merkel B.J."/>
            <person name="Hornburger P."/>
            <person name="Mueller R.-W."/>
            <person name="Bruemmer F."/>
            <person name="Labrenz M."/>
            <person name="Spormann A.M."/>
            <person name="Op den Camp H."/>
            <person name="Overmann J."/>
            <person name="Amann R."/>
            <person name="Jetten M.S.M."/>
            <person name="Mascher T."/>
            <person name="Medema M.H."/>
            <person name="Devos D.P."/>
            <person name="Kaster A.-K."/>
            <person name="Ovreas L."/>
            <person name="Rohde M."/>
            <person name="Galperin M.Y."/>
            <person name="Jogler C."/>
        </authorList>
    </citation>
    <scope>NUCLEOTIDE SEQUENCE [LARGE SCALE GENOMIC DNA]</scope>
    <source>
        <strain evidence="4 5">Q31a</strain>
    </source>
</reference>